<reference evidence="2 3" key="1">
    <citation type="submission" date="2019-06" db="EMBL/GenBank/DDBJ databases">
        <title>Sequencing the genomes of 1000 actinobacteria strains.</title>
        <authorList>
            <person name="Klenk H.-P."/>
        </authorList>
    </citation>
    <scope>NUCLEOTIDE SEQUENCE [LARGE SCALE GENOMIC DNA]</scope>
    <source>
        <strain evidence="2 3">DSM 45043</strain>
    </source>
</reference>
<comment type="caution">
    <text evidence="2">The sequence shown here is derived from an EMBL/GenBank/DDBJ whole genome shotgun (WGS) entry which is preliminary data.</text>
</comment>
<feature type="chain" id="PRO_5021736477" evidence="1">
    <location>
        <begin position="31"/>
        <end position="126"/>
    </location>
</feature>
<evidence type="ECO:0000256" key="1">
    <source>
        <dbReference type="SAM" id="SignalP"/>
    </source>
</evidence>
<feature type="signal peptide" evidence="1">
    <location>
        <begin position="1"/>
        <end position="30"/>
    </location>
</feature>
<evidence type="ECO:0000313" key="2">
    <source>
        <dbReference type="EMBL" id="TQM70855.1"/>
    </source>
</evidence>
<dbReference type="OrthoDB" id="3482642at2"/>
<dbReference type="AlphaFoldDB" id="A0A543IJV6"/>
<dbReference type="EMBL" id="VFPO01000001">
    <property type="protein sequence ID" value="TQM70855.1"/>
    <property type="molecule type" value="Genomic_DNA"/>
</dbReference>
<keyword evidence="1" id="KW-0732">Signal</keyword>
<dbReference type="Proteomes" id="UP000316706">
    <property type="component" value="Unassembled WGS sequence"/>
</dbReference>
<sequence length="126" mass="12968">MRDGVMRALAGGVAVLGASGLLAGCGAVSAGPDEVCTETREAFRQYVARIRSVPAAEPARWRQETEKLAGRLDELADEAADDDVRKALEGEADRLRGAAAAVGGGDVAQLDTVMAEAPAKIGDVCD</sequence>
<accession>A0A543IJV6</accession>
<evidence type="ECO:0000313" key="3">
    <source>
        <dbReference type="Proteomes" id="UP000316706"/>
    </source>
</evidence>
<organism evidence="2 3">
    <name type="scientific">Actinomadura hallensis</name>
    <dbReference type="NCBI Taxonomy" id="337895"/>
    <lineage>
        <taxon>Bacteria</taxon>
        <taxon>Bacillati</taxon>
        <taxon>Actinomycetota</taxon>
        <taxon>Actinomycetes</taxon>
        <taxon>Streptosporangiales</taxon>
        <taxon>Thermomonosporaceae</taxon>
        <taxon>Actinomadura</taxon>
    </lineage>
</organism>
<gene>
    <name evidence="2" type="ORF">FHX41_4597</name>
</gene>
<name>A0A543IJV6_9ACTN</name>
<proteinExistence type="predicted"/>
<dbReference type="RefSeq" id="WP_141971996.1">
    <property type="nucleotide sequence ID" value="NZ_VFPO01000001.1"/>
</dbReference>
<protein>
    <submittedName>
        <fullName evidence="2">Uncharacterized protein</fullName>
    </submittedName>
</protein>
<dbReference type="PROSITE" id="PS51257">
    <property type="entry name" value="PROKAR_LIPOPROTEIN"/>
    <property type="match status" value="1"/>
</dbReference>
<keyword evidence="3" id="KW-1185">Reference proteome</keyword>